<keyword evidence="4 6" id="KW-0810">Translation regulation</keyword>
<keyword evidence="3 6" id="KW-1005">Bacterial flagellum biogenesis</keyword>
<evidence type="ECO:0000256" key="4">
    <source>
        <dbReference type="ARBA" id="ARBA00022845"/>
    </source>
</evidence>
<dbReference type="Pfam" id="PF02599">
    <property type="entry name" value="CsrA"/>
    <property type="match status" value="1"/>
</dbReference>
<comment type="function">
    <text evidence="6">A translational regulator that binds mRNA to regulate translation initiation and/or mRNA stability. Usually binds in the 5'-UTR at or near the Shine-Dalgarno sequence preventing ribosome-binding, thus repressing translation. Its main target seems to be the major flagellin gene, while its function is anatagonized by FliW.</text>
</comment>
<keyword evidence="1 6" id="KW-0963">Cytoplasm</keyword>
<keyword evidence="9" id="KW-1185">Reference proteome</keyword>
<gene>
    <name evidence="6 8" type="primary">csrA</name>
    <name evidence="8" type="ORF">JJN12_01195</name>
</gene>
<dbReference type="Gene3D" id="2.60.40.4380">
    <property type="entry name" value="Translational regulator CsrA"/>
    <property type="match status" value="1"/>
</dbReference>
<evidence type="ECO:0000256" key="6">
    <source>
        <dbReference type="HAMAP-Rule" id="MF_00167"/>
    </source>
</evidence>
<reference evidence="8 9" key="1">
    <citation type="submission" date="2021-01" db="EMBL/GenBank/DDBJ databases">
        <title>Isolation and description of Catonella massiliensis sp. nov., a novel Catonella species, isolated from a stable periodontitis subject.</title>
        <authorList>
            <person name="Antezack A."/>
            <person name="Boxberger M."/>
            <person name="La Scola B."/>
            <person name="Monnet-Corti V."/>
        </authorList>
    </citation>
    <scope>NUCLEOTIDE SEQUENCE [LARGE SCALE GENOMIC DNA]</scope>
    <source>
        <strain evidence="8 9">Marseille-Q4567</strain>
    </source>
</reference>
<accession>A0ABS1IWY4</accession>
<evidence type="ECO:0000256" key="5">
    <source>
        <dbReference type="ARBA" id="ARBA00022884"/>
    </source>
</evidence>
<evidence type="ECO:0000256" key="3">
    <source>
        <dbReference type="ARBA" id="ARBA00022795"/>
    </source>
</evidence>
<comment type="similarity">
    <text evidence="6">Belongs to the CsrA/RsmA family.</text>
</comment>
<dbReference type="NCBIfam" id="NF002469">
    <property type="entry name" value="PRK01712.1"/>
    <property type="match status" value="1"/>
</dbReference>
<comment type="subunit">
    <text evidence="6">Homodimer; the beta-strands of each monomer intercalate to form a hydrophobic core, while the alpha-helices form wings that extend away from the core.</text>
</comment>
<protein>
    <recommendedName>
        <fullName evidence="6">Translational regulator CsrA</fullName>
    </recommendedName>
</protein>
<comment type="subcellular location">
    <subcellularLocation>
        <location evidence="6">Cytoplasm</location>
    </subcellularLocation>
</comment>
<sequence length="74" mass="8284">MLALSRKPGESVIIGNDIELTILEVKGEQVKVGIKAPKSVAIYRKELFEQIQESNREASHASEKGMKDINKIFE</sequence>
<dbReference type="InterPro" id="IPR036107">
    <property type="entry name" value="CsrA_sf"/>
</dbReference>
<dbReference type="EMBL" id="JAEPRJ010000001">
    <property type="protein sequence ID" value="MBK5896404.1"/>
    <property type="molecule type" value="Genomic_DNA"/>
</dbReference>
<comment type="caution">
    <text evidence="8">The sequence shown here is derived from an EMBL/GenBank/DDBJ whole genome shotgun (WGS) entry which is preliminary data.</text>
</comment>
<keyword evidence="5 6" id="KW-0694">RNA-binding</keyword>
<feature type="region of interest" description="Disordered" evidence="7">
    <location>
        <begin position="54"/>
        <end position="74"/>
    </location>
</feature>
<dbReference type="PANTHER" id="PTHR34984">
    <property type="entry name" value="CARBON STORAGE REGULATOR"/>
    <property type="match status" value="1"/>
</dbReference>
<keyword evidence="2 6" id="KW-0678">Repressor</keyword>
<dbReference type="InterPro" id="IPR003751">
    <property type="entry name" value="CsrA"/>
</dbReference>
<evidence type="ECO:0000256" key="1">
    <source>
        <dbReference type="ARBA" id="ARBA00022490"/>
    </source>
</evidence>
<dbReference type="Proteomes" id="UP000604730">
    <property type="component" value="Unassembled WGS sequence"/>
</dbReference>
<dbReference type="HAMAP" id="MF_00167">
    <property type="entry name" value="CsrA"/>
    <property type="match status" value="1"/>
</dbReference>
<dbReference type="SUPFAM" id="SSF117130">
    <property type="entry name" value="CsrA-like"/>
    <property type="match status" value="1"/>
</dbReference>
<proteinExistence type="inferred from homology"/>
<evidence type="ECO:0000256" key="2">
    <source>
        <dbReference type="ARBA" id="ARBA00022491"/>
    </source>
</evidence>
<evidence type="ECO:0000256" key="7">
    <source>
        <dbReference type="SAM" id="MobiDB-lite"/>
    </source>
</evidence>
<dbReference type="NCBIfam" id="TIGR00202">
    <property type="entry name" value="csrA"/>
    <property type="match status" value="1"/>
</dbReference>
<name>A0ABS1IWY4_9FIRM</name>
<evidence type="ECO:0000313" key="9">
    <source>
        <dbReference type="Proteomes" id="UP000604730"/>
    </source>
</evidence>
<organism evidence="8 9">
    <name type="scientific">Catonella massiliensis</name>
    <dbReference type="NCBI Taxonomy" id="2799636"/>
    <lineage>
        <taxon>Bacteria</taxon>
        <taxon>Bacillati</taxon>
        <taxon>Bacillota</taxon>
        <taxon>Clostridia</taxon>
        <taxon>Lachnospirales</taxon>
        <taxon>Lachnospiraceae</taxon>
        <taxon>Catonella</taxon>
    </lineage>
</organism>
<dbReference type="RefSeq" id="WP_208427978.1">
    <property type="nucleotide sequence ID" value="NZ_JAEPRJ010000001.1"/>
</dbReference>
<dbReference type="PANTHER" id="PTHR34984:SF1">
    <property type="entry name" value="CARBON STORAGE REGULATOR"/>
    <property type="match status" value="1"/>
</dbReference>
<evidence type="ECO:0000313" key="8">
    <source>
        <dbReference type="EMBL" id="MBK5896404.1"/>
    </source>
</evidence>